<evidence type="ECO:0000256" key="1">
    <source>
        <dbReference type="ARBA" id="ARBA00007587"/>
    </source>
</evidence>
<comment type="subcellular location">
    <subcellularLocation>
        <location evidence="12">Cytoplasm</location>
    </subcellularLocation>
</comment>
<keyword evidence="10 12" id="KW-0067">ATP-binding</keyword>
<evidence type="ECO:0000256" key="7">
    <source>
        <dbReference type="ARBA" id="ARBA00022741"/>
    </source>
</evidence>
<dbReference type="HAMAP" id="MF_00124">
    <property type="entry name" value="Thymidine_kinase"/>
    <property type="match status" value="1"/>
</dbReference>
<dbReference type="PANTHER" id="PTHR11441">
    <property type="entry name" value="THYMIDINE KINASE"/>
    <property type="match status" value="1"/>
</dbReference>
<comment type="subunit">
    <text evidence="12">Homotetramer.</text>
</comment>
<dbReference type="PIRSF" id="PIRSF035805">
    <property type="entry name" value="TK_cell"/>
    <property type="match status" value="1"/>
</dbReference>
<feature type="binding site" evidence="14">
    <location>
        <begin position="170"/>
        <end position="173"/>
    </location>
    <ligand>
        <name>substrate</name>
    </ligand>
</feature>
<dbReference type="GO" id="GO:0008270">
    <property type="term" value="F:zinc ion binding"/>
    <property type="evidence" value="ECO:0007669"/>
    <property type="project" value="UniProtKB-UniRule"/>
</dbReference>
<keyword evidence="6 12" id="KW-0479">Metal-binding</keyword>
<dbReference type="Gene3D" id="3.30.60.20">
    <property type="match status" value="1"/>
</dbReference>
<dbReference type="EMBL" id="CP000916">
    <property type="protein sequence ID" value="ACM22444.1"/>
    <property type="molecule type" value="Genomic_DNA"/>
</dbReference>
<name>B9KBP8_THENN</name>
<feature type="binding site" evidence="14">
    <location>
        <position position="124"/>
    </location>
    <ligand>
        <name>substrate</name>
    </ligand>
</feature>
<evidence type="ECO:0000256" key="4">
    <source>
        <dbReference type="ARBA" id="ARBA00022634"/>
    </source>
</evidence>
<evidence type="ECO:0000256" key="9">
    <source>
        <dbReference type="ARBA" id="ARBA00022833"/>
    </source>
</evidence>
<keyword evidence="8 12" id="KW-0418">Kinase</keyword>
<dbReference type="SUPFAM" id="SSF52540">
    <property type="entry name" value="P-loop containing nucleoside triphosphate hydrolases"/>
    <property type="match status" value="1"/>
</dbReference>
<comment type="catalytic activity">
    <reaction evidence="11 12 15">
        <text>thymidine + ATP = dTMP + ADP + H(+)</text>
        <dbReference type="Rhea" id="RHEA:19129"/>
        <dbReference type="ChEBI" id="CHEBI:15378"/>
        <dbReference type="ChEBI" id="CHEBI:17748"/>
        <dbReference type="ChEBI" id="CHEBI:30616"/>
        <dbReference type="ChEBI" id="CHEBI:63528"/>
        <dbReference type="ChEBI" id="CHEBI:456216"/>
        <dbReference type="EC" id="2.7.1.21"/>
    </reaction>
</comment>
<dbReference type="InterPro" id="IPR027417">
    <property type="entry name" value="P-loop_NTPase"/>
</dbReference>
<feature type="binding site" evidence="12">
    <location>
        <position position="185"/>
    </location>
    <ligand>
        <name>Zn(2+)</name>
        <dbReference type="ChEBI" id="CHEBI:29105"/>
    </ligand>
</feature>
<evidence type="ECO:0000256" key="2">
    <source>
        <dbReference type="ARBA" id="ARBA00012118"/>
    </source>
</evidence>
<keyword evidence="9 12" id="KW-0862">Zinc</keyword>
<dbReference type="HOGENOM" id="CLU_064400_3_0_0"/>
<feature type="active site" description="Proton acceptor" evidence="12 13">
    <location>
        <position position="93"/>
    </location>
</feature>
<evidence type="ECO:0000256" key="15">
    <source>
        <dbReference type="RuleBase" id="RU000544"/>
    </source>
</evidence>
<evidence type="ECO:0000256" key="8">
    <source>
        <dbReference type="ARBA" id="ARBA00022777"/>
    </source>
</evidence>
<dbReference type="GO" id="GO:0071897">
    <property type="term" value="P:DNA biosynthetic process"/>
    <property type="evidence" value="ECO:0007669"/>
    <property type="project" value="UniProtKB-KW"/>
</dbReference>
<evidence type="ECO:0000256" key="16">
    <source>
        <dbReference type="RuleBase" id="RU004165"/>
    </source>
</evidence>
<dbReference type="KEGG" id="tna:CTN_0268"/>
<dbReference type="eggNOG" id="COG1435">
    <property type="taxonomic scope" value="Bacteria"/>
</dbReference>
<gene>
    <name evidence="12" type="primary">tdk</name>
    <name evidence="17" type="ordered locus">CTN_0268</name>
</gene>
<dbReference type="AlphaFoldDB" id="B9KBP8"/>
<organism evidence="17 18">
    <name type="scientific">Thermotoga neapolitana (strain ATCC 49049 / DSM 4359 / NBRC 107923 / NS-E)</name>
    <dbReference type="NCBI Taxonomy" id="309803"/>
    <lineage>
        <taxon>Bacteria</taxon>
        <taxon>Thermotogati</taxon>
        <taxon>Thermotogota</taxon>
        <taxon>Thermotogae</taxon>
        <taxon>Thermotogales</taxon>
        <taxon>Thermotogaceae</taxon>
        <taxon>Thermotoga</taxon>
    </lineage>
</organism>
<feature type="binding site" evidence="12">
    <location>
        <position position="152"/>
    </location>
    <ligand>
        <name>Zn(2+)</name>
        <dbReference type="ChEBI" id="CHEBI:29105"/>
    </ligand>
</feature>
<dbReference type="EC" id="2.7.1.21" evidence="2 12"/>
<evidence type="ECO:0000256" key="10">
    <source>
        <dbReference type="ARBA" id="ARBA00022840"/>
    </source>
</evidence>
<keyword evidence="7 12" id="KW-0547">Nucleotide-binding</keyword>
<feature type="binding site" evidence="12">
    <location>
        <position position="149"/>
    </location>
    <ligand>
        <name>Zn(2+)</name>
        <dbReference type="ChEBI" id="CHEBI:29105"/>
    </ligand>
</feature>
<evidence type="ECO:0000256" key="5">
    <source>
        <dbReference type="ARBA" id="ARBA00022679"/>
    </source>
</evidence>
<evidence type="ECO:0000256" key="12">
    <source>
        <dbReference type="HAMAP-Rule" id="MF_00124"/>
    </source>
</evidence>
<feature type="binding site" evidence="12">
    <location>
        <position position="182"/>
    </location>
    <ligand>
        <name>Zn(2+)</name>
        <dbReference type="ChEBI" id="CHEBI:29105"/>
    </ligand>
</feature>
<evidence type="ECO:0000313" key="17">
    <source>
        <dbReference type="EMBL" id="ACM22444.1"/>
    </source>
</evidence>
<dbReference type="InterPro" id="IPR020633">
    <property type="entry name" value="Thymidine_kinase_CS"/>
</dbReference>
<evidence type="ECO:0000256" key="6">
    <source>
        <dbReference type="ARBA" id="ARBA00022723"/>
    </source>
</evidence>
<dbReference type="STRING" id="309803.CTN_0268"/>
<proteinExistence type="inferred from homology"/>
<evidence type="ECO:0000313" key="18">
    <source>
        <dbReference type="Proteomes" id="UP000000445"/>
    </source>
</evidence>
<keyword evidence="18" id="KW-1185">Reference proteome</keyword>
<dbReference type="NCBIfam" id="NF003296">
    <property type="entry name" value="PRK04296.1-1"/>
    <property type="match status" value="1"/>
</dbReference>
<dbReference type="SUPFAM" id="SSF57716">
    <property type="entry name" value="Glucocorticoid receptor-like (DNA-binding domain)"/>
    <property type="match status" value="1"/>
</dbReference>
<dbReference type="GO" id="GO:0005524">
    <property type="term" value="F:ATP binding"/>
    <property type="evidence" value="ECO:0007669"/>
    <property type="project" value="UniProtKB-UniRule"/>
</dbReference>
<feature type="binding site" evidence="14">
    <location>
        <position position="178"/>
    </location>
    <ligand>
        <name>substrate</name>
    </ligand>
</feature>
<feature type="binding site" evidence="12">
    <location>
        <begin position="92"/>
        <end position="95"/>
    </location>
    <ligand>
        <name>ATP</name>
        <dbReference type="ChEBI" id="CHEBI:30616"/>
    </ligand>
</feature>
<reference evidence="17 18" key="1">
    <citation type="journal article" date="2009" name="Biosci. Biotechnol. Biochem.">
        <title>WeGAS: a web-based microbial genome annotation system.</title>
        <authorList>
            <person name="Lee D."/>
            <person name="Seo H."/>
            <person name="Park C."/>
            <person name="Park K."/>
        </authorList>
    </citation>
    <scope>NUCLEOTIDE SEQUENCE [LARGE SCALE GENOMIC DNA]</scope>
    <source>
        <strain evidence="18">ATCC 49049 / DSM 4359 / NBRC 107923 / NS-E</strain>
    </source>
</reference>
<dbReference type="GO" id="GO:0005829">
    <property type="term" value="C:cytosol"/>
    <property type="evidence" value="ECO:0007669"/>
    <property type="project" value="TreeGrafter"/>
</dbReference>
<dbReference type="InterPro" id="IPR001267">
    <property type="entry name" value="Thymidine_kinase"/>
</dbReference>
<evidence type="ECO:0000256" key="3">
    <source>
        <dbReference type="ARBA" id="ARBA00022490"/>
    </source>
</evidence>
<accession>B9KBP8</accession>
<evidence type="ECO:0000256" key="11">
    <source>
        <dbReference type="ARBA" id="ARBA00048254"/>
    </source>
</evidence>
<dbReference type="Proteomes" id="UP000000445">
    <property type="component" value="Chromosome"/>
</dbReference>
<feature type="binding site" evidence="12">
    <location>
        <begin position="19"/>
        <end position="26"/>
    </location>
    <ligand>
        <name>ATP</name>
        <dbReference type="ChEBI" id="CHEBI:30616"/>
    </ligand>
</feature>
<dbReference type="GO" id="GO:0046104">
    <property type="term" value="P:thymidine metabolic process"/>
    <property type="evidence" value="ECO:0007669"/>
    <property type="project" value="TreeGrafter"/>
</dbReference>
<keyword evidence="5 12" id="KW-0808">Transferase</keyword>
<dbReference type="Pfam" id="PF00265">
    <property type="entry name" value="TK"/>
    <property type="match status" value="1"/>
</dbReference>
<protein>
    <recommendedName>
        <fullName evidence="2 12">Thymidine kinase</fullName>
        <ecNumber evidence="2 12">2.7.1.21</ecNumber>
    </recommendedName>
</protein>
<dbReference type="GO" id="GO:0004797">
    <property type="term" value="F:thymidine kinase activity"/>
    <property type="evidence" value="ECO:0007669"/>
    <property type="project" value="UniProtKB-UniRule"/>
</dbReference>
<sequence length="191" mass="21608">MYNRWGGIDVSGKLTVITGPMYSGKTTELLSFVEIYRLGRKKVAVFKPKIDNRYHSTKIVSHSGDGVEAFTVERPEEMWKYIDEETRGVFVDEVQFFSRDLFDVVRELLNRGIDVFCAGLDLTHKQNPFETTAMLLSLADTVIKKKAVCQRCGEYSATLTLKIAGGEEEIDVGGQEKYIAVCRDCYNALKK</sequence>
<evidence type="ECO:0000256" key="14">
    <source>
        <dbReference type="PIRSR" id="PIRSR035805-2"/>
    </source>
</evidence>
<dbReference type="Gene3D" id="3.40.50.300">
    <property type="entry name" value="P-loop containing nucleotide triphosphate hydrolases"/>
    <property type="match status" value="1"/>
</dbReference>
<dbReference type="GO" id="GO:0042802">
    <property type="term" value="F:identical protein binding"/>
    <property type="evidence" value="ECO:0007669"/>
    <property type="project" value="UniProtKB-ARBA"/>
</dbReference>
<comment type="similarity">
    <text evidence="1 12 16">Belongs to the thymidine kinase family.</text>
</comment>
<dbReference type="PANTHER" id="PTHR11441:SF0">
    <property type="entry name" value="THYMIDINE KINASE, CYTOSOLIC"/>
    <property type="match status" value="1"/>
</dbReference>
<keyword evidence="3 12" id="KW-0963">Cytoplasm</keyword>
<keyword evidence="4 12" id="KW-0237">DNA synthesis</keyword>
<dbReference type="PROSITE" id="PS00603">
    <property type="entry name" value="TK_CELLULAR_TYPE"/>
    <property type="match status" value="1"/>
</dbReference>
<evidence type="ECO:0000256" key="13">
    <source>
        <dbReference type="PIRSR" id="PIRSR035805-1"/>
    </source>
</evidence>
<dbReference type="FunFam" id="3.40.50.300:FF:001270">
    <property type="entry name" value="Thymidine kinase"/>
    <property type="match status" value="1"/>
</dbReference>